<organism evidence="1 2">
    <name type="scientific">Pleurodeles waltl</name>
    <name type="common">Iberian ribbed newt</name>
    <dbReference type="NCBI Taxonomy" id="8319"/>
    <lineage>
        <taxon>Eukaryota</taxon>
        <taxon>Metazoa</taxon>
        <taxon>Chordata</taxon>
        <taxon>Craniata</taxon>
        <taxon>Vertebrata</taxon>
        <taxon>Euteleostomi</taxon>
        <taxon>Amphibia</taxon>
        <taxon>Batrachia</taxon>
        <taxon>Caudata</taxon>
        <taxon>Salamandroidea</taxon>
        <taxon>Salamandridae</taxon>
        <taxon>Pleurodelinae</taxon>
        <taxon>Pleurodeles</taxon>
    </lineage>
</organism>
<proteinExistence type="predicted"/>
<evidence type="ECO:0000313" key="1">
    <source>
        <dbReference type="EMBL" id="KAJ1081740.1"/>
    </source>
</evidence>
<reference evidence="1" key="1">
    <citation type="journal article" date="2022" name="bioRxiv">
        <title>Sequencing and chromosome-scale assembly of the giantPleurodeles waltlgenome.</title>
        <authorList>
            <person name="Brown T."/>
            <person name="Elewa A."/>
            <person name="Iarovenko S."/>
            <person name="Subramanian E."/>
            <person name="Araus A.J."/>
            <person name="Petzold A."/>
            <person name="Susuki M."/>
            <person name="Suzuki K.-i.T."/>
            <person name="Hayashi T."/>
            <person name="Toyoda A."/>
            <person name="Oliveira C."/>
            <person name="Osipova E."/>
            <person name="Leigh N.D."/>
            <person name="Simon A."/>
            <person name="Yun M.H."/>
        </authorList>
    </citation>
    <scope>NUCLEOTIDE SEQUENCE</scope>
    <source>
        <strain evidence="1">20211129_DDA</strain>
        <tissue evidence="1">Liver</tissue>
    </source>
</reference>
<comment type="caution">
    <text evidence="1">The sequence shown here is derived from an EMBL/GenBank/DDBJ whole genome shotgun (WGS) entry which is preliminary data.</text>
</comment>
<name>A0AAV7L1Y8_PLEWA</name>
<evidence type="ECO:0000313" key="2">
    <source>
        <dbReference type="Proteomes" id="UP001066276"/>
    </source>
</evidence>
<gene>
    <name evidence="1" type="ORF">NDU88_001915</name>
</gene>
<sequence length="75" mass="8452">MVVVLDDPIRALPAFLKEAEASGEVSGFWINRLESQTLNLTLRAEVADMMAQQYPFQWQMHSIPDLGIQIARPVP</sequence>
<dbReference type="AlphaFoldDB" id="A0AAV7L1Y8"/>
<protein>
    <submittedName>
        <fullName evidence="1">Uncharacterized protein</fullName>
    </submittedName>
</protein>
<accession>A0AAV7L1Y8</accession>
<dbReference type="Proteomes" id="UP001066276">
    <property type="component" value="Chromosome 12"/>
</dbReference>
<keyword evidence="2" id="KW-1185">Reference proteome</keyword>
<dbReference type="EMBL" id="JANPWB010000016">
    <property type="protein sequence ID" value="KAJ1081740.1"/>
    <property type="molecule type" value="Genomic_DNA"/>
</dbReference>